<proteinExistence type="predicted"/>
<sequence length="191" mass="22108">MPKEIDAVFPTRAPGPSSGPARGNGSESMEWFSPVLDNHMNRAHRRLVFEEVVQRTAAQQQQRNDRPQVPLKQPEQQMVPILQQELHAPQQQHQHQPLEEEKVDQQQQEEEERERQLERFARNVRLQLRESRRFSAGAPSSVLVPPAQIYRADESLSAFQRRRIFMSRGADICTFVWTVPCTRYSTKAKGA</sequence>
<dbReference type="WBParaSite" id="Gr19_v10_g3136.t1">
    <property type="protein sequence ID" value="Gr19_v10_g3136.t1"/>
    <property type="gene ID" value="Gr19_v10_g3136"/>
</dbReference>
<feature type="region of interest" description="Disordered" evidence="1">
    <location>
        <begin position="87"/>
        <end position="115"/>
    </location>
</feature>
<protein>
    <submittedName>
        <fullName evidence="3">Uncharacterized protein</fullName>
    </submittedName>
</protein>
<dbReference type="AlphaFoldDB" id="A0A914HR36"/>
<evidence type="ECO:0000313" key="2">
    <source>
        <dbReference type="Proteomes" id="UP000887572"/>
    </source>
</evidence>
<accession>A0A914HR36</accession>
<evidence type="ECO:0000313" key="3">
    <source>
        <dbReference type="WBParaSite" id="Gr19_v10_g3136.t1"/>
    </source>
</evidence>
<dbReference type="Proteomes" id="UP000887572">
    <property type="component" value="Unplaced"/>
</dbReference>
<name>A0A914HR36_GLORO</name>
<keyword evidence="2" id="KW-1185">Reference proteome</keyword>
<organism evidence="2 3">
    <name type="scientific">Globodera rostochiensis</name>
    <name type="common">Golden nematode worm</name>
    <name type="synonym">Heterodera rostochiensis</name>
    <dbReference type="NCBI Taxonomy" id="31243"/>
    <lineage>
        <taxon>Eukaryota</taxon>
        <taxon>Metazoa</taxon>
        <taxon>Ecdysozoa</taxon>
        <taxon>Nematoda</taxon>
        <taxon>Chromadorea</taxon>
        <taxon>Rhabditida</taxon>
        <taxon>Tylenchina</taxon>
        <taxon>Tylenchomorpha</taxon>
        <taxon>Tylenchoidea</taxon>
        <taxon>Heteroderidae</taxon>
        <taxon>Heteroderinae</taxon>
        <taxon>Globodera</taxon>
    </lineage>
</organism>
<feature type="region of interest" description="Disordered" evidence="1">
    <location>
        <begin position="1"/>
        <end position="32"/>
    </location>
</feature>
<evidence type="ECO:0000256" key="1">
    <source>
        <dbReference type="SAM" id="MobiDB-lite"/>
    </source>
</evidence>
<reference evidence="3" key="1">
    <citation type="submission" date="2022-11" db="UniProtKB">
        <authorList>
            <consortium name="WormBaseParasite"/>
        </authorList>
    </citation>
    <scope>IDENTIFICATION</scope>
</reference>